<feature type="region of interest" description="Disordered" evidence="1">
    <location>
        <begin position="484"/>
        <end position="507"/>
    </location>
</feature>
<reference evidence="3 4" key="1">
    <citation type="submission" date="2016-05" db="EMBL/GenBank/DDBJ databases">
        <title>Draft Genome Sequence of Algibacter sp. Strain SK-16 Isolated from the Surface Water of Aburatsubo Inlet.</title>
        <authorList>
            <person name="Wong S.-K."/>
            <person name="Yoshizawa S."/>
            <person name="Nakajima Y."/>
            <person name="Ogura Y."/>
            <person name="Tetsuya H."/>
            <person name="Hamasaki K."/>
        </authorList>
    </citation>
    <scope>NUCLEOTIDE SEQUENCE [LARGE SCALE GENOMIC DNA]</scope>
    <source>
        <strain evidence="3 4">SK-16</strain>
    </source>
</reference>
<proteinExistence type="predicted"/>
<feature type="domain" description="LysM" evidence="2">
    <location>
        <begin position="46"/>
        <end position="87"/>
    </location>
</feature>
<evidence type="ECO:0000313" key="3">
    <source>
        <dbReference type="EMBL" id="OEK09820.1"/>
    </source>
</evidence>
<comment type="caution">
    <text evidence="3">The sequence shown here is derived from an EMBL/GenBank/DDBJ whole genome shotgun (WGS) entry which is preliminary data.</text>
</comment>
<dbReference type="AlphaFoldDB" id="A0A1E5TEM1"/>
<dbReference type="SMART" id="SM00257">
    <property type="entry name" value="LysM"/>
    <property type="match status" value="1"/>
</dbReference>
<evidence type="ECO:0000313" key="4">
    <source>
        <dbReference type="Proteomes" id="UP000095713"/>
    </source>
</evidence>
<dbReference type="Gene3D" id="3.10.350.10">
    <property type="entry name" value="LysM domain"/>
    <property type="match status" value="1"/>
</dbReference>
<gene>
    <name evidence="3" type="ORF">A8C32_09930</name>
</gene>
<protein>
    <recommendedName>
        <fullName evidence="2">LysM domain-containing protein</fullName>
    </recommendedName>
</protein>
<evidence type="ECO:0000259" key="2">
    <source>
        <dbReference type="SMART" id="SM00257"/>
    </source>
</evidence>
<sequence>MPIVYLTEDPSVRASCPPLKPRQQEVSKAYFAKREEKAQYKTIIKDHVTAKGETLSKIANKYKVSVKDVKRTKNTKYLQVGETVKVTIKEKKGVEVKFVKLNKATIGEDVYIIVETKHLEEETVLINILQGQEDVLAKKDAPLTVQQDSQEVTKIQEKVGNYCKEEEVSNKDDFKDWAIVKVKLQPKTAADQKAWNNGLECAGTKKAMLFLLVDVHSENSISNFKSEYILYKGYKKEKDDSTIPNHFLNEEGTWFEVTNSKTIHIYHDGTISKVDLKNAEKVSYVYNAENDKEYNICTCDLLEIDERLKGVSDDKKIEHEVKVGFDKNKTVVYDHDSSRKKYTYSDGTIRTYGKFYNPDKKTNYRLVTYKKGSNKKFIVKMPSSLNKNIGDNSISFSFTRTARRYCGPEHLACFIGALAEVGYSIKSGGACEEDGTSYPSISHINGQSVDTSYLDDIMEQKFINAMHKFGFLSQLRGSGKKVFSHTSDGGKLHNNHLHSGGLSPNYK</sequence>
<dbReference type="Pfam" id="PF01476">
    <property type="entry name" value="LysM"/>
    <property type="match status" value="1"/>
</dbReference>
<accession>A0A1E5TEM1</accession>
<dbReference type="CDD" id="cd00118">
    <property type="entry name" value="LysM"/>
    <property type="match status" value="1"/>
</dbReference>
<dbReference type="OrthoDB" id="1183903at2"/>
<dbReference type="Proteomes" id="UP000095713">
    <property type="component" value="Unassembled WGS sequence"/>
</dbReference>
<keyword evidence="4" id="KW-1185">Reference proteome</keyword>
<dbReference type="InterPro" id="IPR036779">
    <property type="entry name" value="LysM_dom_sf"/>
</dbReference>
<dbReference type="STRING" id="1849968.A8C32_09930"/>
<dbReference type="EMBL" id="MDJD01000006">
    <property type="protein sequence ID" value="OEK09820.1"/>
    <property type="molecule type" value="Genomic_DNA"/>
</dbReference>
<organism evidence="3 4">
    <name type="scientific">Flavivirga aquatica</name>
    <dbReference type="NCBI Taxonomy" id="1849968"/>
    <lineage>
        <taxon>Bacteria</taxon>
        <taxon>Pseudomonadati</taxon>
        <taxon>Bacteroidota</taxon>
        <taxon>Flavobacteriia</taxon>
        <taxon>Flavobacteriales</taxon>
        <taxon>Flavobacteriaceae</taxon>
        <taxon>Flavivirga</taxon>
    </lineage>
</organism>
<dbReference type="RefSeq" id="WP_069828480.1">
    <property type="nucleotide sequence ID" value="NZ_MDJD01000006.1"/>
</dbReference>
<evidence type="ECO:0000256" key="1">
    <source>
        <dbReference type="SAM" id="MobiDB-lite"/>
    </source>
</evidence>
<name>A0A1E5TEM1_9FLAO</name>
<dbReference type="InterPro" id="IPR018392">
    <property type="entry name" value="LysM"/>
</dbReference>